<evidence type="ECO:0000256" key="7">
    <source>
        <dbReference type="ARBA" id="ARBA00023157"/>
    </source>
</evidence>
<evidence type="ECO:0000259" key="10">
    <source>
        <dbReference type="PROSITE" id="PS50287"/>
    </source>
</evidence>
<feature type="domain" description="SRCR" evidence="10">
    <location>
        <begin position="225"/>
        <end position="325"/>
    </location>
</feature>
<feature type="disulfide bond" evidence="9">
    <location>
        <begin position="178"/>
        <end position="188"/>
    </location>
</feature>
<dbReference type="Pfam" id="PF00530">
    <property type="entry name" value="SRCR"/>
    <property type="match status" value="3"/>
</dbReference>
<feature type="disulfide bond" evidence="9">
    <location>
        <begin position="147"/>
        <end position="208"/>
    </location>
</feature>
<reference evidence="11 12" key="1">
    <citation type="journal article" date="2018" name="Nat. Ecol. Evol.">
        <title>Shark genomes provide insights into elasmobranch evolution and the origin of vertebrates.</title>
        <authorList>
            <person name="Hara Y"/>
            <person name="Yamaguchi K"/>
            <person name="Onimaru K"/>
            <person name="Kadota M"/>
            <person name="Koyanagi M"/>
            <person name="Keeley SD"/>
            <person name="Tatsumi K"/>
            <person name="Tanaka K"/>
            <person name="Motone F"/>
            <person name="Kageyama Y"/>
            <person name="Nozu R"/>
            <person name="Adachi N"/>
            <person name="Nishimura O"/>
            <person name="Nakagawa R"/>
            <person name="Tanegashima C"/>
            <person name="Kiyatake I"/>
            <person name="Matsumoto R"/>
            <person name="Murakumo K"/>
            <person name="Nishida K"/>
            <person name="Terakita A"/>
            <person name="Kuratani S"/>
            <person name="Sato K"/>
            <person name="Hyodo S Kuraku.S."/>
        </authorList>
    </citation>
    <scope>NUCLEOTIDE SEQUENCE [LARGE SCALE GENOMIC DNA]</scope>
</reference>
<feature type="disulfide bond" evidence="9">
    <location>
        <begin position="134"/>
        <end position="198"/>
    </location>
</feature>
<feature type="domain" description="SRCR" evidence="10">
    <location>
        <begin position="109"/>
        <end position="209"/>
    </location>
</feature>
<dbReference type="OrthoDB" id="536948at2759"/>
<dbReference type="FunFam" id="3.10.250.10:FF:000002">
    <property type="entry name" value="Scavenger receptor cysteine-rich type 1 protein M130"/>
    <property type="match status" value="1"/>
</dbReference>
<dbReference type="InterPro" id="IPR001190">
    <property type="entry name" value="SRCR"/>
</dbReference>
<keyword evidence="4" id="KW-0677">Repeat</keyword>
<dbReference type="Proteomes" id="UP000287033">
    <property type="component" value="Unassembled WGS sequence"/>
</dbReference>
<evidence type="ECO:0000256" key="8">
    <source>
        <dbReference type="ARBA" id="ARBA00023180"/>
    </source>
</evidence>
<dbReference type="GO" id="GO:0016020">
    <property type="term" value="C:membrane"/>
    <property type="evidence" value="ECO:0007669"/>
    <property type="project" value="UniProtKB-SubCell"/>
</dbReference>
<keyword evidence="7 9" id="KW-1015">Disulfide bond</keyword>
<protein>
    <recommendedName>
        <fullName evidence="10">SRCR domain-containing protein</fullName>
    </recommendedName>
</protein>
<evidence type="ECO:0000256" key="5">
    <source>
        <dbReference type="ARBA" id="ARBA00022989"/>
    </source>
</evidence>
<dbReference type="AlphaFoldDB" id="A0A401REY4"/>
<feature type="disulfide bond" evidence="9">
    <location>
        <begin position="73"/>
        <end position="83"/>
    </location>
</feature>
<dbReference type="FunFam" id="3.10.250.10:FF:000009">
    <property type="entry name" value="WC1"/>
    <property type="match status" value="1"/>
</dbReference>
<dbReference type="GO" id="GO:0005737">
    <property type="term" value="C:cytoplasm"/>
    <property type="evidence" value="ECO:0007669"/>
    <property type="project" value="UniProtKB-ARBA"/>
</dbReference>
<feature type="disulfide bond" evidence="9">
    <location>
        <begin position="294"/>
        <end position="304"/>
    </location>
</feature>
<evidence type="ECO:0000256" key="4">
    <source>
        <dbReference type="ARBA" id="ARBA00022737"/>
    </source>
</evidence>
<dbReference type="FunFam" id="3.10.250.10:FF:000004">
    <property type="entry name" value="Scavenger receptor cysteine-rich type 1 protein M130"/>
    <property type="match status" value="1"/>
</dbReference>
<dbReference type="Gene3D" id="3.10.250.10">
    <property type="entry name" value="SRCR-like domain"/>
    <property type="match status" value="3"/>
</dbReference>
<keyword evidence="6" id="KW-0472">Membrane</keyword>
<keyword evidence="2" id="KW-0812">Transmembrane</keyword>
<dbReference type="PRINTS" id="PR00258">
    <property type="entry name" value="SPERACTRCPTR"/>
</dbReference>
<dbReference type="PANTHER" id="PTHR19331">
    <property type="entry name" value="SCAVENGER RECEPTOR DOMAIN-CONTAINING"/>
    <property type="match status" value="1"/>
</dbReference>
<evidence type="ECO:0000256" key="1">
    <source>
        <dbReference type="ARBA" id="ARBA00004167"/>
    </source>
</evidence>
<feature type="domain" description="SRCR" evidence="10">
    <location>
        <begin position="4"/>
        <end position="104"/>
    </location>
</feature>
<evidence type="ECO:0000313" key="12">
    <source>
        <dbReference type="Proteomes" id="UP000287033"/>
    </source>
</evidence>
<feature type="disulfide bond" evidence="9">
    <location>
        <begin position="263"/>
        <end position="324"/>
    </location>
</feature>
<dbReference type="SMART" id="SM00202">
    <property type="entry name" value="SR"/>
    <property type="match status" value="3"/>
</dbReference>
<dbReference type="OMA" id="ETHIRSC"/>
<dbReference type="PROSITE" id="PS50287">
    <property type="entry name" value="SRCR_2"/>
    <property type="match status" value="3"/>
</dbReference>
<feature type="disulfide bond" evidence="9">
    <location>
        <begin position="42"/>
        <end position="103"/>
    </location>
</feature>
<dbReference type="EMBL" id="BEZZ01003883">
    <property type="protein sequence ID" value="GCC16704.1"/>
    <property type="molecule type" value="Genomic_DNA"/>
</dbReference>
<evidence type="ECO:0000256" key="2">
    <source>
        <dbReference type="ARBA" id="ARBA00022692"/>
    </source>
</evidence>
<evidence type="ECO:0000256" key="3">
    <source>
        <dbReference type="ARBA" id="ARBA00022729"/>
    </source>
</evidence>
<keyword evidence="3" id="KW-0732">Signal</keyword>
<accession>A0A401REY4</accession>
<dbReference type="STRING" id="137246.A0A401REY4"/>
<evidence type="ECO:0000256" key="6">
    <source>
        <dbReference type="ARBA" id="ARBA00023136"/>
    </source>
</evidence>
<keyword evidence="12" id="KW-1185">Reference proteome</keyword>
<feature type="non-terminal residue" evidence="11">
    <location>
        <position position="1"/>
    </location>
</feature>
<comment type="caution">
    <text evidence="9">Lacks conserved residue(s) required for the propagation of feature annotation.</text>
</comment>
<organism evidence="11 12">
    <name type="scientific">Chiloscyllium punctatum</name>
    <name type="common">Brownbanded bambooshark</name>
    <name type="synonym">Hemiscyllium punctatum</name>
    <dbReference type="NCBI Taxonomy" id="137246"/>
    <lineage>
        <taxon>Eukaryota</taxon>
        <taxon>Metazoa</taxon>
        <taxon>Chordata</taxon>
        <taxon>Craniata</taxon>
        <taxon>Vertebrata</taxon>
        <taxon>Chondrichthyes</taxon>
        <taxon>Elasmobranchii</taxon>
        <taxon>Galeomorphii</taxon>
        <taxon>Galeoidea</taxon>
        <taxon>Orectolobiformes</taxon>
        <taxon>Hemiscylliidae</taxon>
        <taxon>Chiloscyllium</taxon>
    </lineage>
</organism>
<dbReference type="InterPro" id="IPR036772">
    <property type="entry name" value="SRCR-like_dom_sf"/>
</dbReference>
<name>A0A401REY4_CHIPU</name>
<proteinExistence type="predicted"/>
<keyword evidence="5" id="KW-1133">Transmembrane helix</keyword>
<evidence type="ECO:0000256" key="9">
    <source>
        <dbReference type="PROSITE-ProRule" id="PRU00196"/>
    </source>
</evidence>
<dbReference type="SUPFAM" id="SSF56487">
    <property type="entry name" value="SRCR-like"/>
    <property type="match status" value="3"/>
</dbReference>
<comment type="subcellular location">
    <subcellularLocation>
        <location evidence="1">Membrane</location>
        <topology evidence="1">Single-pass membrane protein</topology>
    </subcellularLocation>
</comment>
<sequence length="389" mass="42194">TVRLRLENGGSPCAGRVGIHYFSLWGTVDDDEWDLLDASVVCRELDCGSAVSAPRQAYFGEGSGPIMTWNVECNGTERALRDCQSVRWDHYIAPYTNNAGVICSDHILPRLVPGSAECFGRLEIQFGDTWKTVCGLDWDLKNANVVCAQLHCGVAVSVSNSAHSGGGNVLMATEIIQCTGNETHLGKCPRSSANHQDCSAHNNVTLICSGRPVDTQANSTETVSLRLKNGDSPCAGRVEIHYEGQWGTVDDGYWDMQDAAVVCRKLDCGIALSAPRGAHFGEGSGPIVTGMFWCKGTERALRDCPSHEWGHYTDPHSNDAGVVCSGRYTGDSSLGLYQGIYEEIADIPPVKKTSGKHGPGCIENIPVIVKEEPKELCFRLCWYGLDYKS</sequence>
<keyword evidence="8" id="KW-0325">Glycoprotein</keyword>
<comment type="caution">
    <text evidence="11">The sequence shown here is derived from an EMBL/GenBank/DDBJ whole genome shotgun (WGS) entry which is preliminary data.</text>
</comment>
<evidence type="ECO:0000313" key="11">
    <source>
        <dbReference type="EMBL" id="GCC16704.1"/>
    </source>
</evidence>
<gene>
    <name evidence="11" type="ORF">chiPu_0021424</name>
</gene>